<dbReference type="PANTHER" id="PTHR12110">
    <property type="entry name" value="HYDROXYPYRUVATE ISOMERASE"/>
    <property type="match status" value="1"/>
</dbReference>
<dbReference type="InterPro" id="IPR050312">
    <property type="entry name" value="IolE/XylAMocC-like"/>
</dbReference>
<keyword evidence="2" id="KW-0413">Isomerase</keyword>
<reference evidence="2 3" key="1">
    <citation type="submission" date="2019-08" db="EMBL/GenBank/DDBJ databases">
        <authorList>
            <person name="Dhanesh K."/>
            <person name="Kumar G."/>
            <person name="Sasikala C."/>
            <person name="Venkata Ramana C."/>
        </authorList>
    </citation>
    <scope>NUCLEOTIDE SEQUENCE [LARGE SCALE GENOMIC DNA]</scope>
    <source>
        <strain evidence="2 3">JC645</strain>
    </source>
</reference>
<protein>
    <submittedName>
        <fullName evidence="2">Sugar phosphate isomerase/epimerase</fullName>
    </submittedName>
</protein>
<keyword evidence="3" id="KW-1185">Reference proteome</keyword>
<dbReference type="InterPro" id="IPR036237">
    <property type="entry name" value="Xyl_isomerase-like_sf"/>
</dbReference>
<proteinExistence type="predicted"/>
<dbReference type="SUPFAM" id="SSF51658">
    <property type="entry name" value="Xylose isomerase-like"/>
    <property type="match status" value="1"/>
</dbReference>
<dbReference type="EMBL" id="VWOX01000007">
    <property type="protein sequence ID" value="KAA5542670.1"/>
    <property type="molecule type" value="Genomic_DNA"/>
</dbReference>
<accession>A0A5M6D852</accession>
<dbReference type="AlphaFoldDB" id="A0A5M6D852"/>
<dbReference type="Proteomes" id="UP000324479">
    <property type="component" value="Unassembled WGS sequence"/>
</dbReference>
<sequence length="279" mass="31206">MSQWPIGLSTGCFYKTSIFECLTHIRSAGFSIIEVCSFPAHLDYHDANAVDRASQLIRELDLDPYSFHAPFAEHIDITSLDDQVRSHSLDEMIRAAEAAASLGVRYYVIHPGPENSNLPDQQRIARIEHAANALNQVSRRCQQLGIRLVLENMLPHLFFGRTRDVLWILGALETTEVGICLDTGHAYLSGDLQTVAHKLSGHLWMVHASDNHGQRDDHLPPGEGGIAWPTFVSQLSRLHFHGTIILEIAGSSDIPATLTRAGRSRHFLQRLSRTLRDEH</sequence>
<dbReference type="GO" id="GO:0016853">
    <property type="term" value="F:isomerase activity"/>
    <property type="evidence" value="ECO:0007669"/>
    <property type="project" value="UniProtKB-KW"/>
</dbReference>
<feature type="domain" description="Xylose isomerase-like TIM barrel" evidence="1">
    <location>
        <begin position="24"/>
        <end position="261"/>
    </location>
</feature>
<comment type="caution">
    <text evidence="2">The sequence shown here is derived from an EMBL/GenBank/DDBJ whole genome shotgun (WGS) entry which is preliminary data.</text>
</comment>
<name>A0A5M6D852_9BACT</name>
<evidence type="ECO:0000259" key="1">
    <source>
        <dbReference type="Pfam" id="PF01261"/>
    </source>
</evidence>
<dbReference type="Gene3D" id="3.20.20.150">
    <property type="entry name" value="Divalent-metal-dependent TIM barrel enzymes"/>
    <property type="match status" value="1"/>
</dbReference>
<evidence type="ECO:0000313" key="3">
    <source>
        <dbReference type="Proteomes" id="UP000324479"/>
    </source>
</evidence>
<dbReference type="RefSeq" id="WP_150077087.1">
    <property type="nucleotide sequence ID" value="NZ_VWOX01000007.1"/>
</dbReference>
<dbReference type="InterPro" id="IPR013022">
    <property type="entry name" value="Xyl_isomerase-like_TIM-brl"/>
</dbReference>
<dbReference type="Pfam" id="PF01261">
    <property type="entry name" value="AP_endonuc_2"/>
    <property type="match status" value="1"/>
</dbReference>
<organism evidence="2 3">
    <name type="scientific">Roseiconus nitratireducens</name>
    <dbReference type="NCBI Taxonomy" id="2605748"/>
    <lineage>
        <taxon>Bacteria</taxon>
        <taxon>Pseudomonadati</taxon>
        <taxon>Planctomycetota</taxon>
        <taxon>Planctomycetia</taxon>
        <taxon>Pirellulales</taxon>
        <taxon>Pirellulaceae</taxon>
        <taxon>Roseiconus</taxon>
    </lineage>
</organism>
<gene>
    <name evidence="2" type="ORF">FYK55_14145</name>
</gene>
<evidence type="ECO:0000313" key="2">
    <source>
        <dbReference type="EMBL" id="KAA5542670.1"/>
    </source>
</evidence>